<accession>A0A2V1DVS1</accession>
<dbReference type="EMBL" id="KZ805359">
    <property type="protein sequence ID" value="PVI01365.1"/>
    <property type="molecule type" value="Genomic_DNA"/>
</dbReference>
<proteinExistence type="predicted"/>
<feature type="region of interest" description="Disordered" evidence="1">
    <location>
        <begin position="1"/>
        <end position="40"/>
    </location>
</feature>
<evidence type="ECO:0000256" key="1">
    <source>
        <dbReference type="SAM" id="MobiDB-lite"/>
    </source>
</evidence>
<gene>
    <name evidence="2" type="ORF">DM02DRAFT_360577</name>
</gene>
<organism evidence="2 3">
    <name type="scientific">Periconia macrospinosa</name>
    <dbReference type="NCBI Taxonomy" id="97972"/>
    <lineage>
        <taxon>Eukaryota</taxon>
        <taxon>Fungi</taxon>
        <taxon>Dikarya</taxon>
        <taxon>Ascomycota</taxon>
        <taxon>Pezizomycotina</taxon>
        <taxon>Dothideomycetes</taxon>
        <taxon>Pleosporomycetidae</taxon>
        <taxon>Pleosporales</taxon>
        <taxon>Massarineae</taxon>
        <taxon>Periconiaceae</taxon>
        <taxon>Periconia</taxon>
    </lineage>
</organism>
<name>A0A2V1DVS1_9PLEO</name>
<keyword evidence="3" id="KW-1185">Reference proteome</keyword>
<dbReference type="Proteomes" id="UP000244855">
    <property type="component" value="Unassembled WGS sequence"/>
</dbReference>
<reference evidence="2 3" key="1">
    <citation type="journal article" date="2018" name="Sci. Rep.">
        <title>Comparative genomics provides insights into the lifestyle and reveals functional heterogeneity of dark septate endophytic fungi.</title>
        <authorList>
            <person name="Knapp D.G."/>
            <person name="Nemeth J.B."/>
            <person name="Barry K."/>
            <person name="Hainaut M."/>
            <person name="Henrissat B."/>
            <person name="Johnson J."/>
            <person name="Kuo A."/>
            <person name="Lim J.H.P."/>
            <person name="Lipzen A."/>
            <person name="Nolan M."/>
            <person name="Ohm R.A."/>
            <person name="Tamas L."/>
            <person name="Grigoriev I.V."/>
            <person name="Spatafora J.W."/>
            <person name="Nagy L.G."/>
            <person name="Kovacs G.M."/>
        </authorList>
    </citation>
    <scope>NUCLEOTIDE SEQUENCE [LARGE SCALE GENOMIC DNA]</scope>
    <source>
        <strain evidence="2 3">DSE2036</strain>
    </source>
</reference>
<protein>
    <submittedName>
        <fullName evidence="2">Uncharacterized protein</fullName>
    </submittedName>
</protein>
<evidence type="ECO:0000313" key="2">
    <source>
        <dbReference type="EMBL" id="PVI01365.1"/>
    </source>
</evidence>
<sequence>MANCMRHSIQADVAHDKSPQPHPPCMTINKPTTHASSSPQLPPCYCRTREIEQESNTQAIILYRDSGREVCILVPPNHTSRHPSVAFPVVVISISVRKYGWRAFTLTFALHMGGLGNPYPSRSSDICSANPDSTYTLLTVYSAVLCCAVKRNTRCTRAQP</sequence>
<evidence type="ECO:0000313" key="3">
    <source>
        <dbReference type="Proteomes" id="UP000244855"/>
    </source>
</evidence>
<feature type="compositionally biased region" description="Polar residues" evidence="1">
    <location>
        <begin position="29"/>
        <end position="39"/>
    </location>
</feature>
<dbReference type="AlphaFoldDB" id="A0A2V1DVS1"/>